<evidence type="ECO:0000256" key="6">
    <source>
        <dbReference type="ARBA" id="ARBA00022741"/>
    </source>
</evidence>
<dbReference type="InterPro" id="IPR049912">
    <property type="entry name" value="CRESS_DNA_REP"/>
</dbReference>
<feature type="region of interest" description="Disordered" evidence="11">
    <location>
        <begin position="1"/>
        <end position="28"/>
    </location>
</feature>
<dbReference type="Pfam" id="PF08283">
    <property type="entry name" value="Gemini_AL1_M"/>
    <property type="match status" value="1"/>
</dbReference>
<feature type="domain" description="CRESS-DNA virus Rep endonuclease" evidence="12">
    <location>
        <begin position="37"/>
        <end position="169"/>
    </location>
</feature>
<evidence type="ECO:0000256" key="7">
    <source>
        <dbReference type="ARBA" id="ARBA00022759"/>
    </source>
</evidence>
<dbReference type="AlphaFoldDB" id="A0A0F7ZIQ0"/>
<accession>A0A0F7ZIQ0</accession>
<sequence>MDDVRDVMSPGSDSGYETAEQGSCEPPGVLEEDEHFKLNAKMAFVTYSRSQMDDKEEFFKCLKESLADSLPRVSATKKVAVEIFGSKEVHQDGTPHYHVVLRFSKKIHFRKAREKLFVWIIKDGQRVVDTESIYIRKKPAWESPSKFLQDVQAYVAKDGDVFGEWIGTQAPTTAEQDSIVRRINETESREEAEALIREHFPKKWAWSQMNVQALLRTKKPPPPQLYVPDFKVLPWREPVKMKQWRERNFPVRGGGRPRALVIVGPPYCGKSYWARSWGRPAVMDGRWDLDQLLQSDVTHVVLNDIRLQDFPYKQELAGCQVSITVTGKYRAEMTIPWGKPCIWTCNEENSVLRDPQLGVYLKKAGAVIVKLSKKLYIERQEDTL</sequence>
<evidence type="ECO:0000256" key="4">
    <source>
        <dbReference type="ARBA" id="ARBA00022722"/>
    </source>
</evidence>
<evidence type="ECO:0000313" key="14">
    <source>
        <dbReference type="Proteomes" id="UP000054481"/>
    </source>
</evidence>
<keyword evidence="14" id="KW-1185">Reference proteome</keyword>
<dbReference type="Proteomes" id="UP000054481">
    <property type="component" value="Unassembled WGS sequence"/>
</dbReference>
<evidence type="ECO:0000256" key="1">
    <source>
        <dbReference type="ARBA" id="ARBA00022679"/>
    </source>
</evidence>
<protein>
    <recommendedName>
        <fullName evidence="12">CRESS-DNA virus Rep endonuclease domain-containing protein</fullName>
    </recommendedName>
</protein>
<evidence type="ECO:0000256" key="8">
    <source>
        <dbReference type="ARBA" id="ARBA00022801"/>
    </source>
</evidence>
<dbReference type="EMBL" id="KQ030815">
    <property type="protein sequence ID" value="KJZ68775.1"/>
    <property type="molecule type" value="Genomic_DNA"/>
</dbReference>
<dbReference type="Gene3D" id="3.40.1310.20">
    <property type="match status" value="1"/>
</dbReference>
<keyword evidence="7" id="KW-0255">Endonuclease</keyword>
<dbReference type="GO" id="GO:0046872">
    <property type="term" value="F:metal ion binding"/>
    <property type="evidence" value="ECO:0007669"/>
    <property type="project" value="UniProtKB-KW"/>
</dbReference>
<evidence type="ECO:0000313" key="13">
    <source>
        <dbReference type="EMBL" id="KJZ68775.1"/>
    </source>
</evidence>
<gene>
    <name evidence="13" type="ORF">HIM_11832</name>
</gene>
<keyword evidence="2" id="KW-0548">Nucleotidyltransferase</keyword>
<dbReference type="Pfam" id="PF00799">
    <property type="entry name" value="Gemini_AL1"/>
    <property type="match status" value="1"/>
</dbReference>
<name>A0A0F7ZIQ0_9HYPO</name>
<evidence type="ECO:0000256" key="9">
    <source>
        <dbReference type="ARBA" id="ARBA00023124"/>
    </source>
</evidence>
<dbReference type="SUPFAM" id="SSF55464">
    <property type="entry name" value="Origin of replication-binding domain, RBD-like"/>
    <property type="match status" value="1"/>
</dbReference>
<dbReference type="GO" id="GO:0003677">
    <property type="term" value="F:DNA binding"/>
    <property type="evidence" value="ECO:0007669"/>
    <property type="project" value="UniProtKB-KW"/>
</dbReference>
<keyword evidence="5" id="KW-0479">Metal-binding</keyword>
<evidence type="ECO:0000259" key="12">
    <source>
        <dbReference type="PROSITE" id="PS52020"/>
    </source>
</evidence>
<reference evidence="13 14" key="1">
    <citation type="journal article" date="2014" name="Genome Biol. Evol.">
        <title>Comparative genomics and transcriptomics analyses reveal divergent lifestyle features of nematode endoparasitic fungus Hirsutella minnesotensis.</title>
        <authorList>
            <person name="Lai Y."/>
            <person name="Liu K."/>
            <person name="Zhang X."/>
            <person name="Zhang X."/>
            <person name="Li K."/>
            <person name="Wang N."/>
            <person name="Shu C."/>
            <person name="Wu Y."/>
            <person name="Wang C."/>
            <person name="Bushley K.E."/>
            <person name="Xiang M."/>
            <person name="Liu X."/>
        </authorList>
    </citation>
    <scope>NUCLEOTIDE SEQUENCE [LARGE SCALE GENOMIC DNA]</scope>
    <source>
        <strain evidence="13 14">3608</strain>
    </source>
</reference>
<evidence type="ECO:0000256" key="5">
    <source>
        <dbReference type="ARBA" id="ARBA00022723"/>
    </source>
</evidence>
<dbReference type="GO" id="GO:0006260">
    <property type="term" value="P:DNA replication"/>
    <property type="evidence" value="ECO:0007669"/>
    <property type="project" value="UniProtKB-KW"/>
</dbReference>
<dbReference type="GO" id="GO:0016779">
    <property type="term" value="F:nucleotidyltransferase activity"/>
    <property type="evidence" value="ECO:0007669"/>
    <property type="project" value="UniProtKB-KW"/>
</dbReference>
<evidence type="ECO:0000256" key="11">
    <source>
        <dbReference type="SAM" id="MobiDB-lite"/>
    </source>
</evidence>
<evidence type="ECO:0000256" key="2">
    <source>
        <dbReference type="ARBA" id="ARBA00022695"/>
    </source>
</evidence>
<keyword evidence="1" id="KW-0808">Transferase</keyword>
<keyword evidence="10" id="KW-0238">DNA-binding</keyword>
<dbReference type="InterPro" id="IPR001301">
    <property type="entry name" value="Gemini_AL1_CLV"/>
</dbReference>
<dbReference type="PRINTS" id="PR00228">
    <property type="entry name" value="GEMCOATCLVL1"/>
</dbReference>
<keyword evidence="4" id="KW-0540">Nuclease</keyword>
<organism evidence="13 14">
    <name type="scientific">Hirsutella minnesotensis 3608</name>
    <dbReference type="NCBI Taxonomy" id="1043627"/>
    <lineage>
        <taxon>Eukaryota</taxon>
        <taxon>Fungi</taxon>
        <taxon>Dikarya</taxon>
        <taxon>Ascomycota</taxon>
        <taxon>Pezizomycotina</taxon>
        <taxon>Sordariomycetes</taxon>
        <taxon>Hypocreomycetidae</taxon>
        <taxon>Hypocreales</taxon>
        <taxon>Ophiocordycipitaceae</taxon>
        <taxon>Hirsutella</taxon>
    </lineage>
</organism>
<dbReference type="GO" id="GO:0005198">
    <property type="term" value="F:structural molecule activity"/>
    <property type="evidence" value="ECO:0007669"/>
    <property type="project" value="InterPro"/>
</dbReference>
<dbReference type="InterPro" id="IPR022692">
    <property type="entry name" value="Gemini_AL1_REP_central"/>
</dbReference>
<dbReference type="GO" id="GO:0000166">
    <property type="term" value="F:nucleotide binding"/>
    <property type="evidence" value="ECO:0007669"/>
    <property type="project" value="UniProtKB-KW"/>
</dbReference>
<keyword evidence="3" id="KW-0235">DNA replication</keyword>
<proteinExistence type="predicted"/>
<keyword evidence="6" id="KW-0547">Nucleotide-binding</keyword>
<dbReference type="GO" id="GO:0016888">
    <property type="term" value="F:DNA endonuclease activity, producing 5'-phosphomonoesters"/>
    <property type="evidence" value="ECO:0007669"/>
    <property type="project" value="InterPro"/>
</dbReference>
<keyword evidence="8" id="KW-0378">Hydrolase</keyword>
<evidence type="ECO:0000256" key="10">
    <source>
        <dbReference type="ARBA" id="ARBA00023125"/>
    </source>
</evidence>
<dbReference type="PROSITE" id="PS52020">
    <property type="entry name" value="CRESS_DNA_REP"/>
    <property type="match status" value="1"/>
</dbReference>
<evidence type="ECO:0000256" key="3">
    <source>
        <dbReference type="ARBA" id="ARBA00022705"/>
    </source>
</evidence>
<dbReference type="OrthoDB" id="431929at2759"/>
<keyword evidence="9" id="KW-0190">Covalent protein-DNA linkage</keyword>